<feature type="transmembrane region" description="Helical" evidence="4">
    <location>
        <begin position="241"/>
        <end position="260"/>
    </location>
</feature>
<proteinExistence type="predicted"/>
<dbReference type="AlphaFoldDB" id="A0A4U5UL47"/>
<dbReference type="Pfam" id="PF00031">
    <property type="entry name" value="Cystatin"/>
    <property type="match status" value="1"/>
</dbReference>
<keyword evidence="1 5" id="KW-0732">Signal</keyword>
<dbReference type="PANTHER" id="PTHR13814:SF6">
    <property type="entry name" value="ALPHA-2-HS-GLYCOPROTEIN"/>
    <property type="match status" value="1"/>
</dbReference>
<gene>
    <name evidence="7" type="ORF">D9C73_008286</name>
</gene>
<reference evidence="7 8" key="1">
    <citation type="submission" date="2019-01" db="EMBL/GenBank/DDBJ databases">
        <title>Genome Assembly of Collichthys lucidus.</title>
        <authorList>
            <person name="Cai M."/>
            <person name="Xiao S."/>
        </authorList>
    </citation>
    <scope>NUCLEOTIDE SEQUENCE [LARGE SCALE GENOMIC DNA]</scope>
    <source>
        <strain evidence="7">JT15FE1705JMU</strain>
        <tissue evidence="7">Muscle</tissue>
    </source>
</reference>
<sequence>MKVLPILVLLSSVAQLCSATPVEPVTCSEDNAATAAHFAMHHINMHHHHGYKFRLSEIQGNKTEKVDDGCNIELQLDLLETKCHTVNPKPFEDCDLRSMSDRAVIANCTVMISVKNSDAKVTEYNCDTRQVLTNREMASICPDCPILIALNDTNGLRAVDSIVKTFNKNTSNQHYYILHEVGRILTGYMPASGMMYYPQAVLVETRCPMGSRIAIEACKPLCPDRALSLPLFSLKSIMHSAVHPLTVWAYLGIWIVNSILQRTLLPLALMRGSLYVSLIIIMGDILILLALLGMQTEEDPLPMLTVMIMIMVKNVVMDPLPMLAVMDPLPMLAVMAPLPVPMVPMVPMVLPAMEY</sequence>
<keyword evidence="4" id="KW-1133">Transmembrane helix</keyword>
<organism evidence="7 8">
    <name type="scientific">Collichthys lucidus</name>
    <name type="common">Big head croaker</name>
    <name type="synonym">Sciaena lucida</name>
    <dbReference type="NCBI Taxonomy" id="240159"/>
    <lineage>
        <taxon>Eukaryota</taxon>
        <taxon>Metazoa</taxon>
        <taxon>Chordata</taxon>
        <taxon>Craniata</taxon>
        <taxon>Vertebrata</taxon>
        <taxon>Euteleostomi</taxon>
        <taxon>Actinopterygii</taxon>
        <taxon>Neopterygii</taxon>
        <taxon>Teleostei</taxon>
        <taxon>Neoteleostei</taxon>
        <taxon>Acanthomorphata</taxon>
        <taxon>Eupercaria</taxon>
        <taxon>Sciaenidae</taxon>
        <taxon>Collichthys</taxon>
    </lineage>
</organism>
<evidence type="ECO:0000313" key="7">
    <source>
        <dbReference type="EMBL" id="TKS74205.1"/>
    </source>
</evidence>
<dbReference type="STRING" id="240159.A0A4U5UL47"/>
<keyword evidence="2" id="KW-1015">Disulfide bond</keyword>
<evidence type="ECO:0000256" key="1">
    <source>
        <dbReference type="ARBA" id="ARBA00022729"/>
    </source>
</evidence>
<evidence type="ECO:0000256" key="2">
    <source>
        <dbReference type="ARBA" id="ARBA00023157"/>
    </source>
</evidence>
<evidence type="ECO:0000313" key="8">
    <source>
        <dbReference type="Proteomes" id="UP000298787"/>
    </source>
</evidence>
<dbReference type="GO" id="GO:0031012">
    <property type="term" value="C:extracellular matrix"/>
    <property type="evidence" value="ECO:0007669"/>
    <property type="project" value="TreeGrafter"/>
</dbReference>
<name>A0A4U5UL47_COLLU</name>
<evidence type="ECO:0000259" key="6">
    <source>
        <dbReference type="Pfam" id="PF00031"/>
    </source>
</evidence>
<accession>A0A4U5UL47</accession>
<evidence type="ECO:0000256" key="5">
    <source>
        <dbReference type="SAM" id="SignalP"/>
    </source>
</evidence>
<dbReference type="InterPro" id="IPR046350">
    <property type="entry name" value="Cystatin_sf"/>
</dbReference>
<dbReference type="PANTHER" id="PTHR13814">
    <property type="entry name" value="FETUIN"/>
    <property type="match status" value="1"/>
</dbReference>
<keyword evidence="4" id="KW-0472">Membrane</keyword>
<dbReference type="EMBL" id="CM014085">
    <property type="protein sequence ID" value="TKS74205.1"/>
    <property type="molecule type" value="Genomic_DNA"/>
</dbReference>
<dbReference type="Proteomes" id="UP000298787">
    <property type="component" value="Chromosome 8"/>
</dbReference>
<protein>
    <submittedName>
        <fullName evidence="7">Alpha-2-HS-glycoprotein Asialofetuin</fullName>
    </submittedName>
</protein>
<keyword evidence="8" id="KW-1185">Reference proteome</keyword>
<keyword evidence="3" id="KW-0325">Glycoprotein</keyword>
<dbReference type="SUPFAM" id="SSF54403">
    <property type="entry name" value="Cystatin/monellin"/>
    <property type="match status" value="2"/>
</dbReference>
<evidence type="ECO:0000256" key="3">
    <source>
        <dbReference type="ARBA" id="ARBA00023180"/>
    </source>
</evidence>
<dbReference type="GO" id="GO:0004869">
    <property type="term" value="F:cysteine-type endopeptidase inhibitor activity"/>
    <property type="evidence" value="ECO:0007669"/>
    <property type="project" value="InterPro"/>
</dbReference>
<feature type="signal peptide" evidence="5">
    <location>
        <begin position="1"/>
        <end position="19"/>
    </location>
</feature>
<evidence type="ECO:0000256" key="4">
    <source>
        <dbReference type="SAM" id="Phobius"/>
    </source>
</evidence>
<dbReference type="InterPro" id="IPR000010">
    <property type="entry name" value="Cystatin_dom"/>
</dbReference>
<feature type="chain" id="PRO_5020357539" evidence="5">
    <location>
        <begin position="20"/>
        <end position="355"/>
    </location>
</feature>
<dbReference type="GO" id="GO:0072562">
    <property type="term" value="C:blood microparticle"/>
    <property type="evidence" value="ECO:0007669"/>
    <property type="project" value="TreeGrafter"/>
</dbReference>
<dbReference type="Gene3D" id="3.10.450.10">
    <property type="match status" value="2"/>
</dbReference>
<dbReference type="InterPro" id="IPR050735">
    <property type="entry name" value="Kininogen_Fetuin_HRG"/>
</dbReference>
<feature type="domain" description="Cystatin" evidence="6">
    <location>
        <begin position="28"/>
        <end position="102"/>
    </location>
</feature>
<feature type="transmembrane region" description="Helical" evidence="4">
    <location>
        <begin position="329"/>
        <end position="350"/>
    </location>
</feature>
<feature type="transmembrane region" description="Helical" evidence="4">
    <location>
        <begin position="272"/>
        <end position="294"/>
    </location>
</feature>
<keyword evidence="4" id="KW-0812">Transmembrane</keyword>